<keyword evidence="6 7" id="KW-0472">Membrane</keyword>
<dbReference type="GO" id="GO:0005886">
    <property type="term" value="C:plasma membrane"/>
    <property type="evidence" value="ECO:0007669"/>
    <property type="project" value="UniProtKB-SubCell"/>
</dbReference>
<dbReference type="InterPro" id="IPR035906">
    <property type="entry name" value="MetI-like_sf"/>
</dbReference>
<evidence type="ECO:0000256" key="6">
    <source>
        <dbReference type="ARBA" id="ARBA00023136"/>
    </source>
</evidence>
<evidence type="ECO:0000313" key="9">
    <source>
        <dbReference type="EMBL" id="XDI04496.1"/>
    </source>
</evidence>
<comment type="similarity">
    <text evidence="7">Belongs to the binding-protein-dependent transport system permease family.</text>
</comment>
<protein>
    <submittedName>
        <fullName evidence="9">Carbohydrate ABC transporter permease</fullName>
    </submittedName>
</protein>
<dbReference type="Gene3D" id="1.10.3720.10">
    <property type="entry name" value="MetI-like"/>
    <property type="match status" value="1"/>
</dbReference>
<keyword evidence="4 7" id="KW-0812">Transmembrane</keyword>
<feature type="transmembrane region" description="Helical" evidence="7">
    <location>
        <begin position="81"/>
        <end position="102"/>
    </location>
</feature>
<feature type="transmembrane region" description="Helical" evidence="7">
    <location>
        <begin position="209"/>
        <end position="234"/>
    </location>
</feature>
<dbReference type="PROSITE" id="PS50928">
    <property type="entry name" value="ABC_TM1"/>
    <property type="match status" value="1"/>
</dbReference>
<dbReference type="RefSeq" id="WP_368496899.1">
    <property type="nucleotide sequence ID" value="NZ_CP162511.1"/>
</dbReference>
<dbReference type="AlphaFoldDB" id="A0AB39BDL1"/>
<feature type="transmembrane region" description="Helical" evidence="7">
    <location>
        <begin position="20"/>
        <end position="39"/>
    </location>
</feature>
<comment type="subcellular location">
    <subcellularLocation>
        <location evidence="1 7">Cell membrane</location>
        <topology evidence="1 7">Multi-pass membrane protein</topology>
    </subcellularLocation>
</comment>
<dbReference type="Pfam" id="PF00528">
    <property type="entry name" value="BPD_transp_1"/>
    <property type="match status" value="1"/>
</dbReference>
<feature type="transmembrane region" description="Helical" evidence="7">
    <location>
        <begin position="155"/>
        <end position="174"/>
    </location>
</feature>
<dbReference type="PANTHER" id="PTHR43005">
    <property type="entry name" value="BLR7065 PROTEIN"/>
    <property type="match status" value="1"/>
</dbReference>
<feature type="transmembrane region" description="Helical" evidence="7">
    <location>
        <begin position="114"/>
        <end position="135"/>
    </location>
</feature>
<evidence type="ECO:0000256" key="5">
    <source>
        <dbReference type="ARBA" id="ARBA00022989"/>
    </source>
</evidence>
<keyword evidence="3" id="KW-1003">Cell membrane</keyword>
<feature type="domain" description="ABC transmembrane type-1" evidence="8">
    <location>
        <begin position="77"/>
        <end position="290"/>
    </location>
</feature>
<dbReference type="PANTHER" id="PTHR43005:SF1">
    <property type="entry name" value="SPERMIDINE_PUTRESCINE TRANSPORT SYSTEM PERMEASE PROTEIN"/>
    <property type="match status" value="1"/>
</dbReference>
<evidence type="ECO:0000256" key="4">
    <source>
        <dbReference type="ARBA" id="ARBA00022692"/>
    </source>
</evidence>
<proteinExistence type="inferred from homology"/>
<dbReference type="GO" id="GO:0055085">
    <property type="term" value="P:transmembrane transport"/>
    <property type="evidence" value="ECO:0007669"/>
    <property type="project" value="InterPro"/>
</dbReference>
<feature type="transmembrane region" description="Helical" evidence="7">
    <location>
        <begin position="269"/>
        <end position="289"/>
    </location>
</feature>
<organism evidence="9">
    <name type="scientific">Herbiconiux sp. A18JL235</name>
    <dbReference type="NCBI Taxonomy" id="3152363"/>
    <lineage>
        <taxon>Bacteria</taxon>
        <taxon>Bacillati</taxon>
        <taxon>Actinomycetota</taxon>
        <taxon>Actinomycetes</taxon>
        <taxon>Micrococcales</taxon>
        <taxon>Microbacteriaceae</taxon>
        <taxon>Herbiconiux</taxon>
    </lineage>
</organism>
<evidence type="ECO:0000256" key="3">
    <source>
        <dbReference type="ARBA" id="ARBA00022475"/>
    </source>
</evidence>
<gene>
    <name evidence="9" type="ORF">ABFY20_14305</name>
</gene>
<evidence type="ECO:0000259" key="8">
    <source>
        <dbReference type="PROSITE" id="PS50928"/>
    </source>
</evidence>
<evidence type="ECO:0000256" key="1">
    <source>
        <dbReference type="ARBA" id="ARBA00004651"/>
    </source>
</evidence>
<evidence type="ECO:0000256" key="2">
    <source>
        <dbReference type="ARBA" id="ARBA00022448"/>
    </source>
</evidence>
<accession>A0AB39BDL1</accession>
<keyword evidence="5 7" id="KW-1133">Transmembrane helix</keyword>
<dbReference type="EMBL" id="CP162511">
    <property type="protein sequence ID" value="XDI04496.1"/>
    <property type="molecule type" value="Genomic_DNA"/>
</dbReference>
<sequence>MSRSSTAPSVARPRGRTQSYLYLLPALVLVIGIVHYGIISNVVISTWQWNGVSPTHQEVGGANYARMFADPVFWQSLANTGVFAVVTVSVQLVLGFLLAVLVRTRSFGTGLLRTLLFVPVVLSGAIVATCFRFLLTPDGGFNQLLQSIGFADFDHPWLASPGTALLCIAAINIWQFTGYSFVMYDAALGQVDNSVIEASRMDGASTFRLMWSVLFPLTRGTHLILIVLGVIGALKAFELVFLTTGGGPGTSTEFLSTYIYRLGIPQFDASYSATLSVALVVLALVFAALQIRLSTKKG</sequence>
<dbReference type="InterPro" id="IPR000515">
    <property type="entry name" value="MetI-like"/>
</dbReference>
<dbReference type="CDD" id="cd06261">
    <property type="entry name" value="TM_PBP2"/>
    <property type="match status" value="1"/>
</dbReference>
<reference evidence="9" key="1">
    <citation type="submission" date="2024-05" db="EMBL/GenBank/DDBJ databases">
        <title>Herbiconiux sp. A18JL235.</title>
        <authorList>
            <person name="Zhang G."/>
        </authorList>
    </citation>
    <scope>NUCLEOTIDE SEQUENCE</scope>
    <source>
        <strain evidence="9">A18JL235</strain>
    </source>
</reference>
<keyword evidence="2 7" id="KW-0813">Transport</keyword>
<name>A0AB39BDL1_9MICO</name>
<dbReference type="SUPFAM" id="SSF161098">
    <property type="entry name" value="MetI-like"/>
    <property type="match status" value="1"/>
</dbReference>
<evidence type="ECO:0000256" key="7">
    <source>
        <dbReference type="RuleBase" id="RU363032"/>
    </source>
</evidence>